<dbReference type="AlphaFoldDB" id="A0A914EBL8"/>
<reference evidence="2" key="1">
    <citation type="submission" date="2022-11" db="UniProtKB">
        <authorList>
            <consortium name="WormBaseParasite"/>
        </authorList>
    </citation>
    <scope>IDENTIFICATION</scope>
</reference>
<dbReference type="Proteomes" id="UP000887540">
    <property type="component" value="Unplaced"/>
</dbReference>
<accession>A0A914EBL8</accession>
<proteinExistence type="predicted"/>
<sequence>MAQELMKNWDFIVLAKLQQHPEMKSFLVGPQNWDDKSMEAEFEKVKLEDEDLGLKKIGLKIIKEAGKKGYPVHRCDC</sequence>
<keyword evidence="1" id="KW-1185">Reference proteome</keyword>
<protein>
    <submittedName>
        <fullName evidence="2">Uncharacterized protein</fullName>
    </submittedName>
</protein>
<name>A0A914EBL8_9BILA</name>
<evidence type="ECO:0000313" key="1">
    <source>
        <dbReference type="Proteomes" id="UP000887540"/>
    </source>
</evidence>
<evidence type="ECO:0000313" key="2">
    <source>
        <dbReference type="WBParaSite" id="ACRNAN_scaffold7092.g9149.t1"/>
    </source>
</evidence>
<dbReference type="WBParaSite" id="ACRNAN_scaffold7092.g9149.t1">
    <property type="protein sequence ID" value="ACRNAN_scaffold7092.g9149.t1"/>
    <property type="gene ID" value="ACRNAN_scaffold7092.g9149"/>
</dbReference>
<organism evidence="1 2">
    <name type="scientific">Acrobeloides nanus</name>
    <dbReference type="NCBI Taxonomy" id="290746"/>
    <lineage>
        <taxon>Eukaryota</taxon>
        <taxon>Metazoa</taxon>
        <taxon>Ecdysozoa</taxon>
        <taxon>Nematoda</taxon>
        <taxon>Chromadorea</taxon>
        <taxon>Rhabditida</taxon>
        <taxon>Tylenchina</taxon>
        <taxon>Cephalobomorpha</taxon>
        <taxon>Cephaloboidea</taxon>
        <taxon>Cephalobidae</taxon>
        <taxon>Acrobeloides</taxon>
    </lineage>
</organism>